<dbReference type="AlphaFoldDB" id="A0A9P0G5Q5"/>
<organism evidence="9 10">
    <name type="scientific">Psylliodes chrysocephalus</name>
    <dbReference type="NCBI Taxonomy" id="3402493"/>
    <lineage>
        <taxon>Eukaryota</taxon>
        <taxon>Metazoa</taxon>
        <taxon>Ecdysozoa</taxon>
        <taxon>Arthropoda</taxon>
        <taxon>Hexapoda</taxon>
        <taxon>Insecta</taxon>
        <taxon>Pterygota</taxon>
        <taxon>Neoptera</taxon>
        <taxon>Endopterygota</taxon>
        <taxon>Coleoptera</taxon>
        <taxon>Polyphaga</taxon>
        <taxon>Cucujiformia</taxon>
        <taxon>Chrysomeloidea</taxon>
        <taxon>Chrysomelidae</taxon>
        <taxon>Galerucinae</taxon>
        <taxon>Alticini</taxon>
        <taxon>Psylliodes</taxon>
    </lineage>
</organism>
<feature type="region of interest" description="Disordered" evidence="7">
    <location>
        <begin position="273"/>
        <end position="302"/>
    </location>
</feature>
<dbReference type="SUPFAM" id="SSF81338">
    <property type="entry name" value="Aquaporin-like"/>
    <property type="match status" value="1"/>
</dbReference>
<evidence type="ECO:0000313" key="9">
    <source>
        <dbReference type="EMBL" id="CAH1103069.1"/>
    </source>
</evidence>
<evidence type="ECO:0000313" key="10">
    <source>
        <dbReference type="Proteomes" id="UP001153636"/>
    </source>
</evidence>
<dbReference type="GO" id="GO:0005886">
    <property type="term" value="C:plasma membrane"/>
    <property type="evidence" value="ECO:0007669"/>
    <property type="project" value="TreeGrafter"/>
</dbReference>
<dbReference type="Pfam" id="PF00230">
    <property type="entry name" value="MIP"/>
    <property type="match status" value="1"/>
</dbReference>
<dbReference type="GO" id="GO:0015250">
    <property type="term" value="F:water channel activity"/>
    <property type="evidence" value="ECO:0007669"/>
    <property type="project" value="TreeGrafter"/>
</dbReference>
<keyword evidence="5 8" id="KW-1133">Transmembrane helix</keyword>
<feature type="compositionally biased region" description="Low complexity" evidence="7">
    <location>
        <begin position="512"/>
        <end position="526"/>
    </location>
</feature>
<dbReference type="EMBL" id="OV651826">
    <property type="protein sequence ID" value="CAH1103069.1"/>
    <property type="molecule type" value="Genomic_DNA"/>
</dbReference>
<feature type="transmembrane region" description="Helical" evidence="8">
    <location>
        <begin position="87"/>
        <end position="107"/>
    </location>
</feature>
<evidence type="ECO:0000256" key="5">
    <source>
        <dbReference type="ARBA" id="ARBA00022989"/>
    </source>
</evidence>
<dbReference type="FunFam" id="1.20.1080.10:FF:000026">
    <property type="entry name" value="Big brain"/>
    <property type="match status" value="1"/>
</dbReference>
<feature type="compositionally biased region" description="Polar residues" evidence="7">
    <location>
        <begin position="569"/>
        <end position="587"/>
    </location>
</feature>
<feature type="region of interest" description="Disordered" evidence="7">
    <location>
        <begin position="545"/>
        <end position="587"/>
    </location>
</feature>
<keyword evidence="4 8" id="KW-0812">Transmembrane</keyword>
<evidence type="ECO:0000256" key="8">
    <source>
        <dbReference type="SAM" id="Phobius"/>
    </source>
</evidence>
<keyword evidence="6 8" id="KW-0472">Membrane</keyword>
<feature type="transmembrane region" description="Helical" evidence="8">
    <location>
        <begin position="128"/>
        <end position="152"/>
    </location>
</feature>
<dbReference type="PROSITE" id="PS00221">
    <property type="entry name" value="MIP"/>
    <property type="match status" value="1"/>
</dbReference>
<dbReference type="InterPro" id="IPR022357">
    <property type="entry name" value="MIP_CS"/>
</dbReference>
<feature type="region of interest" description="Disordered" evidence="7">
    <location>
        <begin position="419"/>
        <end position="532"/>
    </location>
</feature>
<proteinExistence type="inferred from homology"/>
<gene>
    <name evidence="9" type="ORF">PSYICH_LOCUS4200</name>
</gene>
<dbReference type="InterPro" id="IPR000425">
    <property type="entry name" value="MIP"/>
</dbReference>
<evidence type="ECO:0008006" key="11">
    <source>
        <dbReference type="Google" id="ProtNLM"/>
    </source>
</evidence>
<protein>
    <recommendedName>
        <fullName evidence="11">Big brain</fullName>
    </recommendedName>
</protein>
<feature type="compositionally biased region" description="Basic and acidic residues" evidence="7">
    <location>
        <begin position="431"/>
        <end position="448"/>
    </location>
</feature>
<sequence>MAEQSLQCDQNIEYHLVTMFEKLETMRIDTVKTVVNSKIPVQVEIRTLEFWRSVISECLSSFIYVFVVCGAAAGSGVGAPFSSSPVLATALASGFAMTSLTQCFGHISGAHINPAVSLAMGVIKRISILRTLMFMLAQCGGGIAGAAFLYGVTVPGYQGNLSVIVGHTANIAPWERFGIEFMLSFIVVFSYFVSMDTYRKWTGTSSLTIGATYSACSFVSMPYLNPARSLGPSFVLNKWDNHWVYWIGPFCGGIASGLIYEYIFNPRRHKKVKEPQDEESSSMRSDDIDTFDDIDKPAPPKFHGSNYNTYRASVGGAASNYCGSLYSAPAAAKLERGESIYGGTKSLYCNSPPLTRANLNRSQSVYAKSNTGIHKDLLPRPGPLVPTQSMYPLRVNQHSHVTNQNVQNQLQQRSEGIYGVRGVTPGVANRPETHGTTERQRENERQRCENYSTSERQRRETHAVEIPYGPRGPPVPPNAITETGEGKTRSNRPESVYGLLGSQRRGQTSVPSDDSCYSSYTATSSSRNAFTASNNGTFLNVQKNTTGYSGRNCNPSENRPNPAPPQVLVNGTSSGTYHHQHSPNPQY</sequence>
<evidence type="ECO:0000256" key="3">
    <source>
        <dbReference type="ARBA" id="ARBA00022448"/>
    </source>
</evidence>
<dbReference type="CDD" id="cd00333">
    <property type="entry name" value="MIP"/>
    <property type="match status" value="1"/>
</dbReference>
<dbReference type="PRINTS" id="PR00783">
    <property type="entry name" value="MINTRINSICP"/>
</dbReference>
<dbReference type="PANTHER" id="PTHR19139">
    <property type="entry name" value="AQUAPORIN TRANSPORTER"/>
    <property type="match status" value="1"/>
</dbReference>
<dbReference type="InterPro" id="IPR034294">
    <property type="entry name" value="Aquaporin_transptr"/>
</dbReference>
<dbReference type="InterPro" id="IPR023271">
    <property type="entry name" value="Aquaporin-like"/>
</dbReference>
<feature type="transmembrane region" description="Helical" evidence="8">
    <location>
        <begin position="206"/>
        <end position="223"/>
    </location>
</feature>
<evidence type="ECO:0000256" key="1">
    <source>
        <dbReference type="ARBA" id="ARBA00004141"/>
    </source>
</evidence>
<evidence type="ECO:0000256" key="7">
    <source>
        <dbReference type="SAM" id="MobiDB-lite"/>
    </source>
</evidence>
<comment type="similarity">
    <text evidence="2">Belongs to the MIP/aquaporin (TC 1.A.8) family.</text>
</comment>
<dbReference type="PANTHER" id="PTHR19139:SF268">
    <property type="entry name" value="NEUROGENIC PROTEIN BIG BRAIN"/>
    <property type="match status" value="1"/>
</dbReference>
<feature type="transmembrane region" description="Helical" evidence="8">
    <location>
        <begin position="62"/>
        <end position="81"/>
    </location>
</feature>
<reference evidence="9" key="1">
    <citation type="submission" date="2022-01" db="EMBL/GenBank/DDBJ databases">
        <authorList>
            <person name="King R."/>
        </authorList>
    </citation>
    <scope>NUCLEOTIDE SEQUENCE</scope>
</reference>
<dbReference type="OrthoDB" id="3222at2759"/>
<dbReference type="Proteomes" id="UP001153636">
    <property type="component" value="Chromosome 14"/>
</dbReference>
<name>A0A9P0G5Q5_9CUCU</name>
<feature type="compositionally biased region" description="Polar residues" evidence="7">
    <location>
        <begin position="545"/>
        <end position="559"/>
    </location>
</feature>
<feature type="transmembrane region" description="Helical" evidence="8">
    <location>
        <begin position="243"/>
        <end position="263"/>
    </location>
</feature>
<accession>A0A9P0G5Q5</accession>
<evidence type="ECO:0000256" key="4">
    <source>
        <dbReference type="ARBA" id="ARBA00022692"/>
    </source>
</evidence>
<evidence type="ECO:0000256" key="2">
    <source>
        <dbReference type="ARBA" id="ARBA00006175"/>
    </source>
</evidence>
<keyword evidence="10" id="KW-1185">Reference proteome</keyword>
<feature type="transmembrane region" description="Helical" evidence="8">
    <location>
        <begin position="177"/>
        <end position="194"/>
    </location>
</feature>
<evidence type="ECO:0000256" key="6">
    <source>
        <dbReference type="ARBA" id="ARBA00023136"/>
    </source>
</evidence>
<comment type="subcellular location">
    <subcellularLocation>
        <location evidence="1">Membrane</location>
        <topology evidence="1">Multi-pass membrane protein</topology>
    </subcellularLocation>
</comment>
<keyword evidence="3" id="KW-0813">Transport</keyword>
<dbReference type="Gene3D" id="1.20.1080.10">
    <property type="entry name" value="Glycerol uptake facilitator protein"/>
    <property type="match status" value="1"/>
</dbReference>